<name>A0ABC8YYX9_9POAL</name>
<proteinExistence type="predicted"/>
<reference evidence="2" key="1">
    <citation type="submission" date="2024-10" db="EMBL/GenBank/DDBJ databases">
        <authorList>
            <person name="Ryan C."/>
        </authorList>
    </citation>
    <scope>NUCLEOTIDE SEQUENCE [LARGE SCALE GENOMIC DNA]</scope>
</reference>
<dbReference type="PANTHER" id="PTHR47848:SF1">
    <property type="entry name" value="ADENINE NUCLEOTIDE ALPHA HYDROLASES-LIKE SUPERFAMILY PROTEIN"/>
    <property type="match status" value="1"/>
</dbReference>
<dbReference type="EMBL" id="OZ075127">
    <property type="protein sequence ID" value="CAL4950968.1"/>
    <property type="molecule type" value="Genomic_DNA"/>
</dbReference>
<sequence>MENQRVVVVVEDAAAARAALQWAVGNFIRGGDSITLLHVCPPARSRRKRRRLRLVGFQLALAFKDLCNGIAEAKVEIVVTEGELGETVVATVNQLGATTLVVGLHDKSFLYRAPSPYTRVRSLGCRVLAVRQHVTARDGFLNAELTQIETISLQPFRIENHGRGNRSGLVQFSCSCYSTSLDSWALFEISIPPPKIPFPMFTFPLGVIWRRSKRRK</sequence>
<evidence type="ECO:0000259" key="1">
    <source>
        <dbReference type="Pfam" id="PF00582"/>
    </source>
</evidence>
<dbReference type="SUPFAM" id="SSF52402">
    <property type="entry name" value="Adenine nucleotide alpha hydrolases-like"/>
    <property type="match status" value="1"/>
</dbReference>
<dbReference type="PANTHER" id="PTHR47848">
    <property type="entry name" value="ADENINE NUCLEOTIDE ALPHA HYDROLASES-LIKE SUPERFAMILY PROTEIN"/>
    <property type="match status" value="1"/>
</dbReference>
<evidence type="ECO:0000313" key="3">
    <source>
        <dbReference type="Proteomes" id="UP001497457"/>
    </source>
</evidence>
<protein>
    <recommendedName>
        <fullName evidence="1">UspA domain-containing protein</fullName>
    </recommendedName>
</protein>
<dbReference type="Pfam" id="PF00582">
    <property type="entry name" value="Usp"/>
    <property type="match status" value="1"/>
</dbReference>
<accession>A0ABC8YYX9</accession>
<dbReference type="Gene3D" id="3.40.50.620">
    <property type="entry name" value="HUPs"/>
    <property type="match status" value="1"/>
</dbReference>
<gene>
    <name evidence="2" type="ORF">URODEC1_LOCUS38689</name>
</gene>
<dbReference type="AlphaFoldDB" id="A0ABC8YYX9"/>
<evidence type="ECO:0000313" key="2">
    <source>
        <dbReference type="EMBL" id="CAL4950968.1"/>
    </source>
</evidence>
<dbReference type="Proteomes" id="UP001497457">
    <property type="component" value="Chromosome 17b"/>
</dbReference>
<feature type="domain" description="UspA" evidence="1">
    <location>
        <begin position="3"/>
        <end position="112"/>
    </location>
</feature>
<organism evidence="2 3">
    <name type="scientific">Urochloa decumbens</name>
    <dbReference type="NCBI Taxonomy" id="240449"/>
    <lineage>
        <taxon>Eukaryota</taxon>
        <taxon>Viridiplantae</taxon>
        <taxon>Streptophyta</taxon>
        <taxon>Embryophyta</taxon>
        <taxon>Tracheophyta</taxon>
        <taxon>Spermatophyta</taxon>
        <taxon>Magnoliopsida</taxon>
        <taxon>Liliopsida</taxon>
        <taxon>Poales</taxon>
        <taxon>Poaceae</taxon>
        <taxon>PACMAD clade</taxon>
        <taxon>Panicoideae</taxon>
        <taxon>Panicodae</taxon>
        <taxon>Paniceae</taxon>
        <taxon>Melinidinae</taxon>
        <taxon>Urochloa</taxon>
    </lineage>
</organism>
<dbReference type="InterPro" id="IPR006016">
    <property type="entry name" value="UspA"/>
</dbReference>
<dbReference type="InterPro" id="IPR014729">
    <property type="entry name" value="Rossmann-like_a/b/a_fold"/>
</dbReference>
<keyword evidence="3" id="KW-1185">Reference proteome</keyword>